<protein>
    <submittedName>
        <fullName evidence="3">GNAT family N-acetyltransferase</fullName>
    </submittedName>
</protein>
<dbReference type="Gene3D" id="3.40.630.30">
    <property type="match status" value="1"/>
</dbReference>
<dbReference type="EMBL" id="RBAH01000009">
    <property type="protein sequence ID" value="RKN84231.1"/>
    <property type="molecule type" value="Genomic_DNA"/>
</dbReference>
<evidence type="ECO:0000259" key="2">
    <source>
        <dbReference type="PROSITE" id="PS51819"/>
    </source>
</evidence>
<dbReference type="InterPro" id="IPR029068">
    <property type="entry name" value="Glyas_Bleomycin-R_OHBP_Dase"/>
</dbReference>
<dbReference type="InterPro" id="IPR037523">
    <property type="entry name" value="VOC_core"/>
</dbReference>
<reference evidence="3 4" key="1">
    <citation type="journal article" date="2007" name="Int. J. Syst. Evol. Microbiol.">
        <title>Paenibacillus ginsengarvi sp. nov., isolated from soil from ginseng cultivation.</title>
        <authorList>
            <person name="Yoon M.H."/>
            <person name="Ten L.N."/>
            <person name="Im W.T."/>
        </authorList>
    </citation>
    <scope>NUCLEOTIDE SEQUENCE [LARGE SCALE GENOMIC DNA]</scope>
    <source>
        <strain evidence="3 4">KCTC 13059</strain>
    </source>
</reference>
<proteinExistence type="predicted"/>
<dbReference type="Proteomes" id="UP000282311">
    <property type="component" value="Unassembled WGS sequence"/>
</dbReference>
<gene>
    <name evidence="3" type="ORF">D7M11_14605</name>
</gene>
<evidence type="ECO:0000313" key="3">
    <source>
        <dbReference type="EMBL" id="RKN84231.1"/>
    </source>
</evidence>
<dbReference type="InterPro" id="IPR000182">
    <property type="entry name" value="GNAT_dom"/>
</dbReference>
<dbReference type="GO" id="GO:0016747">
    <property type="term" value="F:acyltransferase activity, transferring groups other than amino-acyl groups"/>
    <property type="evidence" value="ECO:0007669"/>
    <property type="project" value="InterPro"/>
</dbReference>
<dbReference type="PANTHER" id="PTHR43415:SF3">
    <property type="entry name" value="GNAT-FAMILY ACETYLTRANSFERASE"/>
    <property type="match status" value="1"/>
</dbReference>
<dbReference type="Pfam" id="PF00903">
    <property type="entry name" value="Glyoxalase"/>
    <property type="match status" value="1"/>
</dbReference>
<dbReference type="Pfam" id="PF00583">
    <property type="entry name" value="Acetyltransf_1"/>
    <property type="match status" value="1"/>
</dbReference>
<evidence type="ECO:0000313" key="4">
    <source>
        <dbReference type="Proteomes" id="UP000282311"/>
    </source>
</evidence>
<dbReference type="InterPro" id="IPR016181">
    <property type="entry name" value="Acyl_CoA_acyltransferase"/>
</dbReference>
<dbReference type="PROSITE" id="PS51819">
    <property type="entry name" value="VOC"/>
    <property type="match status" value="1"/>
</dbReference>
<evidence type="ECO:0000259" key="1">
    <source>
        <dbReference type="PROSITE" id="PS51186"/>
    </source>
</evidence>
<dbReference type="PANTHER" id="PTHR43415">
    <property type="entry name" value="SPERMIDINE N(1)-ACETYLTRANSFERASE"/>
    <property type="match status" value="1"/>
</dbReference>
<sequence>MEPLGAQLLVLGIPVPDSEFDSAVQWYVEVLGCELVWKKGIAQLRLPSGQLLLLFSPEDDSDSIWYAGNDIEHPHYSVQFVVNNAAKLRERLIGYGAPVGEIRRGGGGGWDLMFHDPYGNRFWAIEDAKPEALSGTSFEPGHPKAAFAGECAVSERIVFRLTEESDLPFVQRAEASEHNVLYVGQWTERQHRDAIRSRDYAHLLLADRSTGEAIGYAILHGLEPQPSSVLLLRLVVEPKGKGYGREALRTLKHIVFNQWKAHRLWLDVRTNNPRAERLYQSEGFRAEGLLRDIDRVQDCYVSLTVMSILEDEYRRGSGASET</sequence>
<comment type="caution">
    <text evidence="3">The sequence shown here is derived from an EMBL/GenBank/DDBJ whole genome shotgun (WGS) entry which is preliminary data.</text>
</comment>
<dbReference type="AlphaFoldDB" id="A0A3B0CGY4"/>
<dbReference type="SUPFAM" id="SSF55729">
    <property type="entry name" value="Acyl-CoA N-acyltransferases (Nat)"/>
    <property type="match status" value="1"/>
</dbReference>
<accession>A0A3B0CGY4</accession>
<organism evidence="3 4">
    <name type="scientific">Paenibacillus ginsengarvi</name>
    <dbReference type="NCBI Taxonomy" id="400777"/>
    <lineage>
        <taxon>Bacteria</taxon>
        <taxon>Bacillati</taxon>
        <taxon>Bacillota</taxon>
        <taxon>Bacilli</taxon>
        <taxon>Bacillales</taxon>
        <taxon>Paenibacillaceae</taxon>
        <taxon>Paenibacillus</taxon>
    </lineage>
</organism>
<feature type="domain" description="VOC" evidence="2">
    <location>
        <begin position="9"/>
        <end position="127"/>
    </location>
</feature>
<dbReference type="PROSITE" id="PS51186">
    <property type="entry name" value="GNAT"/>
    <property type="match status" value="1"/>
</dbReference>
<dbReference type="InterPro" id="IPR004360">
    <property type="entry name" value="Glyas_Fos-R_dOase_dom"/>
</dbReference>
<dbReference type="SUPFAM" id="SSF54593">
    <property type="entry name" value="Glyoxalase/Bleomycin resistance protein/Dihydroxybiphenyl dioxygenase"/>
    <property type="match status" value="1"/>
</dbReference>
<keyword evidence="4" id="KW-1185">Reference proteome</keyword>
<keyword evidence="3" id="KW-0808">Transferase</keyword>
<dbReference type="RefSeq" id="WP_120747967.1">
    <property type="nucleotide sequence ID" value="NZ_RBAH01000009.1"/>
</dbReference>
<feature type="domain" description="N-acetyltransferase" evidence="1">
    <location>
        <begin position="157"/>
        <end position="306"/>
    </location>
</feature>
<dbReference type="Gene3D" id="3.10.180.10">
    <property type="entry name" value="2,3-Dihydroxybiphenyl 1,2-Dioxygenase, domain 1"/>
    <property type="match status" value="1"/>
</dbReference>
<dbReference type="CDD" id="cd06587">
    <property type="entry name" value="VOC"/>
    <property type="match status" value="1"/>
</dbReference>
<dbReference type="OrthoDB" id="9795206at2"/>
<name>A0A3B0CGY4_9BACL</name>
<dbReference type="CDD" id="cd04301">
    <property type="entry name" value="NAT_SF"/>
    <property type="match status" value="1"/>
</dbReference>